<dbReference type="Gene3D" id="3.30.450.40">
    <property type="match status" value="1"/>
</dbReference>
<dbReference type="SMART" id="SM00387">
    <property type="entry name" value="HATPase_c"/>
    <property type="match status" value="1"/>
</dbReference>
<dbReference type="Gene3D" id="1.10.510.10">
    <property type="entry name" value="Transferase(Phosphotransferase) domain 1"/>
    <property type="match status" value="1"/>
</dbReference>
<evidence type="ECO:0000256" key="3">
    <source>
        <dbReference type="SAM" id="Coils"/>
    </source>
</evidence>
<evidence type="ECO:0000259" key="5">
    <source>
        <dbReference type="PROSITE" id="PS50109"/>
    </source>
</evidence>
<evidence type="ECO:0000313" key="7">
    <source>
        <dbReference type="Proteomes" id="UP000019141"/>
    </source>
</evidence>
<dbReference type="SUPFAM" id="SSF55874">
    <property type="entry name" value="ATPase domain of HSP90 chaperone/DNA topoisomerase II/histidine kinase"/>
    <property type="match status" value="1"/>
</dbReference>
<comment type="caution">
    <text evidence="6">The sequence shown here is derived from an EMBL/GenBank/DDBJ whole genome shotgun (WGS) entry which is preliminary data.</text>
</comment>
<dbReference type="InterPro" id="IPR011990">
    <property type="entry name" value="TPR-like_helical_dom_sf"/>
</dbReference>
<dbReference type="InterPro" id="IPR003594">
    <property type="entry name" value="HATPase_dom"/>
</dbReference>
<evidence type="ECO:0000256" key="2">
    <source>
        <dbReference type="ARBA" id="ARBA00012438"/>
    </source>
</evidence>
<dbReference type="Pfam" id="PF01590">
    <property type="entry name" value="GAF"/>
    <property type="match status" value="1"/>
</dbReference>
<dbReference type="InterPro" id="IPR029016">
    <property type="entry name" value="GAF-like_dom_sf"/>
</dbReference>
<dbReference type="PRINTS" id="PR00344">
    <property type="entry name" value="BCTRLSENSOR"/>
</dbReference>
<dbReference type="InterPro" id="IPR053159">
    <property type="entry name" value="Hybrid_Histidine_Kinase"/>
</dbReference>
<dbReference type="GO" id="GO:0004673">
    <property type="term" value="F:protein histidine kinase activity"/>
    <property type="evidence" value="ECO:0007669"/>
    <property type="project" value="UniProtKB-EC"/>
</dbReference>
<dbReference type="InterPro" id="IPR005467">
    <property type="entry name" value="His_kinase_dom"/>
</dbReference>
<dbReference type="SUPFAM" id="SSF56112">
    <property type="entry name" value="Protein kinase-like (PK-like)"/>
    <property type="match status" value="1"/>
</dbReference>
<dbReference type="SUPFAM" id="SSF48452">
    <property type="entry name" value="TPR-like"/>
    <property type="match status" value="1"/>
</dbReference>
<keyword evidence="3" id="KW-0175">Coiled coil</keyword>
<dbReference type="PANTHER" id="PTHR43642">
    <property type="entry name" value="HYBRID SIGNAL TRANSDUCTION HISTIDINE KINASE G"/>
    <property type="match status" value="1"/>
</dbReference>
<evidence type="ECO:0000313" key="6">
    <source>
        <dbReference type="EMBL" id="ETW99747.1"/>
    </source>
</evidence>
<dbReference type="GO" id="GO:0005524">
    <property type="term" value="F:ATP binding"/>
    <property type="evidence" value="ECO:0007669"/>
    <property type="project" value="InterPro"/>
</dbReference>
<proteinExistence type="predicted"/>
<dbReference type="EMBL" id="AZHW01000406">
    <property type="protein sequence ID" value="ETW99747.1"/>
    <property type="molecule type" value="Genomic_DNA"/>
</dbReference>
<dbReference type="SMART" id="SM00065">
    <property type="entry name" value="GAF"/>
    <property type="match status" value="1"/>
</dbReference>
<protein>
    <recommendedName>
        <fullName evidence="2">histidine kinase</fullName>
        <ecNumber evidence="2">2.7.13.3</ecNumber>
    </recommendedName>
</protein>
<dbReference type="InterPro" id="IPR003018">
    <property type="entry name" value="GAF"/>
</dbReference>
<organism evidence="6 7">
    <name type="scientific">Entotheonella factor</name>
    <dbReference type="NCBI Taxonomy" id="1429438"/>
    <lineage>
        <taxon>Bacteria</taxon>
        <taxon>Pseudomonadati</taxon>
        <taxon>Nitrospinota/Tectimicrobiota group</taxon>
        <taxon>Candidatus Tectimicrobiota</taxon>
        <taxon>Candidatus Entotheonellia</taxon>
        <taxon>Candidatus Entotheonellales</taxon>
        <taxon>Candidatus Entotheonellaceae</taxon>
        <taxon>Candidatus Entotheonella</taxon>
    </lineage>
</organism>
<dbReference type="Pfam" id="PF13191">
    <property type="entry name" value="AAA_16"/>
    <property type="match status" value="1"/>
</dbReference>
<dbReference type="InterPro" id="IPR000719">
    <property type="entry name" value="Prot_kinase_dom"/>
</dbReference>
<dbReference type="SUPFAM" id="SSF55781">
    <property type="entry name" value="GAF domain-like"/>
    <property type="match status" value="1"/>
</dbReference>
<keyword evidence="7" id="KW-1185">Reference proteome</keyword>
<dbReference type="InterPro" id="IPR004358">
    <property type="entry name" value="Sig_transdc_His_kin-like_C"/>
</dbReference>
<dbReference type="InterPro" id="IPR011009">
    <property type="entry name" value="Kinase-like_dom_sf"/>
</dbReference>
<dbReference type="PROSITE" id="PS50109">
    <property type="entry name" value="HIS_KIN"/>
    <property type="match status" value="1"/>
</dbReference>
<accession>W4LP60</accession>
<feature type="domain" description="Protein kinase" evidence="4">
    <location>
        <begin position="1"/>
        <end position="94"/>
    </location>
</feature>
<reference evidence="6 7" key="1">
    <citation type="journal article" date="2014" name="Nature">
        <title>An environmental bacterial taxon with a large and distinct metabolic repertoire.</title>
        <authorList>
            <person name="Wilson M.C."/>
            <person name="Mori T."/>
            <person name="Ruckert C."/>
            <person name="Uria A.R."/>
            <person name="Helf M.J."/>
            <person name="Takada K."/>
            <person name="Gernert C."/>
            <person name="Steffens U.A."/>
            <person name="Heycke N."/>
            <person name="Schmitt S."/>
            <person name="Rinke C."/>
            <person name="Helfrich E.J."/>
            <person name="Brachmann A.O."/>
            <person name="Gurgui C."/>
            <person name="Wakimoto T."/>
            <person name="Kracht M."/>
            <person name="Crusemann M."/>
            <person name="Hentschel U."/>
            <person name="Abe I."/>
            <person name="Matsunaga S."/>
            <person name="Kalinowski J."/>
            <person name="Takeyama H."/>
            <person name="Piel J."/>
        </authorList>
    </citation>
    <scope>NUCLEOTIDE SEQUENCE [LARGE SCALE GENOMIC DNA]</scope>
    <source>
        <strain evidence="7">TSY1</strain>
    </source>
</reference>
<dbReference type="Proteomes" id="UP000019141">
    <property type="component" value="Unassembled WGS sequence"/>
</dbReference>
<sequence>MSPEQTGRMNRPIDYRTDFYALGITLYEILTGHMPFEASDALGWVHAHLAGQPAPICKHNADVPPMLVAIVDKLMAKNPDDRYQSAYGLAHDLETCRSQWNKSSDIASFELAQQDVSTQFKVPDKLYGRESQIARLMTGFDQVCQGATAFATISGFSGIGKSSIIDELIAPMAQRHAHFVSGKCDQLYRNIPYAPLLEAFRRLLGHLLSQSNEQVATWRQRILDAVGANGQLLIDLIPEAERLLGPQPPLADLEAAQNRNRFHLVIEHFVAVVAQTEHPLVIFLDDLQWVDSATLAVIKGWLETSHIGALYVIGAYRDNEVDSDHPLQIMRSEIERAGVGSIRLQVDPLTCCDVAHLLADTLKHPAEHVMPLAELIMLRTSGNPFFIKAFLTELHRSGLIAFDHLERYWQWDEVSIQQHQMADNVVDLMVDKMQRLSPEIQQILAMASCIGYHFTLPLLASLSTTPAAVVYDHLYTCMAQGFIVPLGSLLRPDGNIVPELALAFAHDRICQAAYGLVTKAEQRRWHRQIAAAMLAKYDAEASDETLFAMVNQLNLGWVDSHEGVDQVTLATWNLQAAQRARSRAAYPVSLNYATQGIDHLPPDAWRTHYDTTLALYVIRAESAYLCGDIETVYADADVVLAQAKTLLDTTSIYLSLIHAYKAQNRMHKAVAVGLEALAQFGVPCPETATAADETRAREEIDQTLAQTSVADLTAMPTVTDPRLIAAVKLLSNVTIAALSCDFRLFVVLSLKRLSLVLEHGNLAASATAYSLYGLNLCCNGQIEQGYQFGQLAQQMLGKYQDVAHEARTMFIVDVFIRHWKEPLRDMLQGIETAYQRGLETGDIETAAYSAMVYGQAAFYSGMALPELEPITRVYLGEIDRLHQPRMARRARLYRQLMSNLTVSVPDPIRLVSADFDETVYVDLSQGHSDIMALRNYYVCKIWLCHLFGQADRALPFVRAEQALQEANQGCCWEPWLATYRALTRLATYETTAAESQPALLAAVDDDLHQLELWAKHGPVNCLHKSHLVRAERLRVAGQYDEARAGYEAAVKSTKAHGMIHEEAIARELTGRFYLAIENPELAAFYLQGAYRAYREWGAAAKCEQMTQLYPDCLEHLTSPFHHMATRHAMDDASSVQATTTSATGTAQQLDLDSILKASQAISSQLQVEALHHTLLQLTVQNAGAQVGYVLAENDGSWSVKAACAIDGADARPIDIPQAMPCPLSIVNYAQRTGETLVLDDASEDTRFRDDPSAHTRGVRSVACMAFRHQSETPFVLYLENNLTGNAFTPQRIQVLEMLMAQVAISLDNAQLYADLQTLNAELEDRVKARTAELRQAQQELIDQAHQAGMADIAANVLHNVGNVLNSVTTSATMIHQTVGHSHLAKLSQANALVLQHEAELDTFVKEDEKAPKLLRYYCMSAQKLEQEQRDILANIELLQDKVRLISDIVMAQQQYAQADGLAESLDLQEVLELALILQETLAVSHGVTIERHYVPVAPVWGHKTKLVHVVVNVIKNAIEAMSAPDCDIRKLSLTLEARAQEGILHIGDTGCGIAPEMMAQIFSHGLSTKVDGHGFGLHSSANYMTEMGGRLWAHSDGEGRGATFSAALPYAATTSRD</sequence>
<dbReference type="Gene3D" id="3.30.565.10">
    <property type="entry name" value="Histidine kinase-like ATPase, C-terminal domain"/>
    <property type="match status" value="1"/>
</dbReference>
<gene>
    <name evidence="6" type="ORF">ETSY1_13875</name>
</gene>
<dbReference type="PROSITE" id="PS50011">
    <property type="entry name" value="PROTEIN_KINASE_DOM"/>
    <property type="match status" value="1"/>
</dbReference>
<dbReference type="EC" id="2.7.13.3" evidence="2"/>
<dbReference type="SUPFAM" id="SSF52540">
    <property type="entry name" value="P-loop containing nucleoside triphosphate hydrolases"/>
    <property type="match status" value="1"/>
</dbReference>
<comment type="catalytic activity">
    <reaction evidence="1">
        <text>ATP + protein L-histidine = ADP + protein N-phospho-L-histidine.</text>
        <dbReference type="EC" id="2.7.13.3"/>
    </reaction>
</comment>
<dbReference type="HOGENOM" id="CLU_000445_34_2_7"/>
<feature type="coiled-coil region" evidence="3">
    <location>
        <begin position="1312"/>
        <end position="1339"/>
    </location>
</feature>
<dbReference type="PANTHER" id="PTHR43642:SF1">
    <property type="entry name" value="HYBRID SIGNAL TRANSDUCTION HISTIDINE KINASE G"/>
    <property type="match status" value="1"/>
</dbReference>
<dbReference type="InterPro" id="IPR027417">
    <property type="entry name" value="P-loop_NTPase"/>
</dbReference>
<name>W4LP60_ENTF1</name>
<dbReference type="Gene3D" id="3.40.50.300">
    <property type="entry name" value="P-loop containing nucleotide triphosphate hydrolases"/>
    <property type="match status" value="1"/>
</dbReference>
<evidence type="ECO:0000256" key="1">
    <source>
        <dbReference type="ARBA" id="ARBA00000085"/>
    </source>
</evidence>
<dbReference type="Pfam" id="PF02518">
    <property type="entry name" value="HATPase_c"/>
    <property type="match status" value="1"/>
</dbReference>
<evidence type="ECO:0000259" key="4">
    <source>
        <dbReference type="PROSITE" id="PS50011"/>
    </source>
</evidence>
<dbReference type="InterPro" id="IPR041664">
    <property type="entry name" value="AAA_16"/>
</dbReference>
<feature type="domain" description="Histidine kinase" evidence="5">
    <location>
        <begin position="1419"/>
        <end position="1612"/>
    </location>
</feature>
<dbReference type="InterPro" id="IPR036890">
    <property type="entry name" value="HATPase_C_sf"/>
</dbReference>